<reference evidence="9 10" key="1">
    <citation type="journal article" date="2010" name="J. Bacteriol.">
        <title>Genome sequence of Lentisphaera araneosa HTCC2155T, the type species of the order Lentisphaerales in the phylum Lentisphaerae.</title>
        <authorList>
            <person name="Thrash J.C."/>
            <person name="Cho J.C."/>
            <person name="Vergin K.L."/>
            <person name="Morris R.M."/>
            <person name="Giovannoni S.J."/>
        </authorList>
    </citation>
    <scope>NUCLEOTIDE SEQUENCE [LARGE SCALE GENOMIC DNA]</scope>
    <source>
        <strain evidence="9 10">HTCC2155</strain>
    </source>
</reference>
<keyword evidence="4 7" id="KW-0732">Signal</keyword>
<feature type="domain" description="Sulfatase N-terminal" evidence="8">
    <location>
        <begin position="31"/>
        <end position="419"/>
    </location>
</feature>
<dbReference type="eggNOG" id="COG3119">
    <property type="taxonomic scope" value="Bacteria"/>
</dbReference>
<evidence type="ECO:0000256" key="2">
    <source>
        <dbReference type="ARBA" id="ARBA00008779"/>
    </source>
</evidence>
<evidence type="ECO:0000256" key="7">
    <source>
        <dbReference type="SAM" id="SignalP"/>
    </source>
</evidence>
<evidence type="ECO:0000313" key="10">
    <source>
        <dbReference type="Proteomes" id="UP000004947"/>
    </source>
</evidence>
<feature type="signal peptide" evidence="7">
    <location>
        <begin position="1"/>
        <end position="25"/>
    </location>
</feature>
<keyword evidence="6" id="KW-0106">Calcium</keyword>
<evidence type="ECO:0000256" key="1">
    <source>
        <dbReference type="ARBA" id="ARBA00001913"/>
    </source>
</evidence>
<gene>
    <name evidence="9" type="ORF">LNTAR_00435</name>
</gene>
<evidence type="ECO:0000313" key="9">
    <source>
        <dbReference type="EMBL" id="EDM27822.1"/>
    </source>
</evidence>
<comment type="cofactor">
    <cofactor evidence="1">
        <name>Ca(2+)</name>
        <dbReference type="ChEBI" id="CHEBI:29108"/>
    </cofactor>
</comment>
<dbReference type="STRING" id="313628.LNTAR_00435"/>
<evidence type="ECO:0000259" key="8">
    <source>
        <dbReference type="Pfam" id="PF00884"/>
    </source>
</evidence>
<keyword evidence="10" id="KW-1185">Reference proteome</keyword>
<keyword evidence="3" id="KW-0479">Metal-binding</keyword>
<protein>
    <submittedName>
        <fullName evidence="9">Iduronate-sulfatase and sulfatase 1</fullName>
    </submittedName>
</protein>
<dbReference type="InterPro" id="IPR035874">
    <property type="entry name" value="IDS"/>
</dbReference>
<dbReference type="Proteomes" id="UP000004947">
    <property type="component" value="Unassembled WGS sequence"/>
</dbReference>
<dbReference type="Pfam" id="PF00884">
    <property type="entry name" value="Sulfatase"/>
    <property type="match status" value="1"/>
</dbReference>
<organism evidence="9 10">
    <name type="scientific">Lentisphaera araneosa HTCC2155</name>
    <dbReference type="NCBI Taxonomy" id="313628"/>
    <lineage>
        <taxon>Bacteria</taxon>
        <taxon>Pseudomonadati</taxon>
        <taxon>Lentisphaerota</taxon>
        <taxon>Lentisphaeria</taxon>
        <taxon>Lentisphaerales</taxon>
        <taxon>Lentisphaeraceae</taxon>
        <taxon>Lentisphaera</taxon>
    </lineage>
</organism>
<comment type="caution">
    <text evidence="9">The sequence shown here is derived from an EMBL/GenBank/DDBJ whole genome shotgun (WGS) entry which is preliminary data.</text>
</comment>
<dbReference type="OrthoDB" id="9762324at2"/>
<dbReference type="PANTHER" id="PTHR45953">
    <property type="entry name" value="IDURONATE 2-SULFATASE"/>
    <property type="match status" value="1"/>
</dbReference>
<dbReference type="InterPro" id="IPR000917">
    <property type="entry name" value="Sulfatase_N"/>
</dbReference>
<evidence type="ECO:0000256" key="4">
    <source>
        <dbReference type="ARBA" id="ARBA00022729"/>
    </source>
</evidence>
<evidence type="ECO:0000256" key="5">
    <source>
        <dbReference type="ARBA" id="ARBA00022801"/>
    </source>
</evidence>
<sequence>MIFKKDFRKLLYFATLAFSLSIQSATDKPYNVLFIIADDLNDYVNGLGGHPQSKTPNLDKFAKTGVSFTNAFANAGWCAPSRASLHTGIAPWHSGLAMKRVSKHKGLKNNFTLSDYFKKNNYYSIGTGKTEHGVEHKNWTKHYYGPLYGPFWKNEDDSVGAHPNVKSPFADRGRVDGSFGILEAAPEKGLGEKAHWVSGPAEGSKMGTVWSKNINAKTEYDPKRGYMTPDKVNADLVKGWLEGKGDELKAPFYLNLGFVRPHTPMHAEQKHFDHFPIEDVQLTVGQLETIKHFKPLDDYSKLEKPYKKVHELYASYGDLTTAFKLYNQAYLASVHAADENIGRVLDALEKSKYKDNTIVIITSDHGWHNGEHFQIGKNSTWEESCRIPLLIRVPDLAKAGAKCEVPVSLIDIYPTLVDLCKLKGKTAKKGGPSLSGHSLKPLLVNPEKAEWTGDDIAVTAIMKQWFSDKQQQTMSVEDIVEKSLKYSMRSKQYRFVYVSPEEMYLYDLIKDPIEKYDLAQKPEYQEVISKFKSKLKKMKGGKSNFVSI</sequence>
<proteinExistence type="inferred from homology"/>
<dbReference type="AlphaFoldDB" id="A6DKC4"/>
<dbReference type="SUPFAM" id="SSF53649">
    <property type="entry name" value="Alkaline phosphatase-like"/>
    <property type="match status" value="1"/>
</dbReference>
<dbReference type="RefSeq" id="WP_007278336.1">
    <property type="nucleotide sequence ID" value="NZ_ABCK01000007.1"/>
</dbReference>
<keyword evidence="5" id="KW-0378">Hydrolase</keyword>
<dbReference type="EMBL" id="ABCK01000007">
    <property type="protein sequence ID" value="EDM27822.1"/>
    <property type="molecule type" value="Genomic_DNA"/>
</dbReference>
<dbReference type="GO" id="GO:0005737">
    <property type="term" value="C:cytoplasm"/>
    <property type="evidence" value="ECO:0007669"/>
    <property type="project" value="TreeGrafter"/>
</dbReference>
<dbReference type="GO" id="GO:0004423">
    <property type="term" value="F:iduronate-2-sulfatase activity"/>
    <property type="evidence" value="ECO:0007669"/>
    <property type="project" value="InterPro"/>
</dbReference>
<evidence type="ECO:0000256" key="3">
    <source>
        <dbReference type="ARBA" id="ARBA00022723"/>
    </source>
</evidence>
<name>A6DKC4_9BACT</name>
<feature type="chain" id="PRO_5002692310" evidence="7">
    <location>
        <begin position="26"/>
        <end position="548"/>
    </location>
</feature>
<accession>A6DKC4</accession>
<dbReference type="InterPro" id="IPR017850">
    <property type="entry name" value="Alkaline_phosphatase_core_sf"/>
</dbReference>
<evidence type="ECO:0000256" key="6">
    <source>
        <dbReference type="ARBA" id="ARBA00022837"/>
    </source>
</evidence>
<comment type="similarity">
    <text evidence="2">Belongs to the sulfatase family.</text>
</comment>
<dbReference type="PANTHER" id="PTHR45953:SF1">
    <property type="entry name" value="IDURONATE 2-SULFATASE"/>
    <property type="match status" value="1"/>
</dbReference>
<dbReference type="GO" id="GO:0046872">
    <property type="term" value="F:metal ion binding"/>
    <property type="evidence" value="ECO:0007669"/>
    <property type="project" value="UniProtKB-KW"/>
</dbReference>
<dbReference type="Gene3D" id="3.40.720.10">
    <property type="entry name" value="Alkaline Phosphatase, subunit A"/>
    <property type="match status" value="1"/>
</dbReference>
<dbReference type="CDD" id="cd16030">
    <property type="entry name" value="iduronate-2-sulfatase"/>
    <property type="match status" value="1"/>
</dbReference>